<feature type="binding site" evidence="7">
    <location>
        <position position="649"/>
    </location>
    <ligand>
        <name>Zn(2+)</name>
        <dbReference type="ChEBI" id="CHEBI:29105"/>
    </ligand>
</feature>
<keyword evidence="9" id="KW-1185">Reference proteome</keyword>
<keyword evidence="2 7" id="KW-0999">Mitochondrion inner membrane</keyword>
<dbReference type="HOGENOM" id="CLU_366073_0_0_1"/>
<keyword evidence="7" id="KW-0479">Metal-binding</keyword>
<comment type="pathway">
    <text evidence="7">Cofactor biosynthesis; ubiquinone biosynthesis.</text>
</comment>
<dbReference type="PANTHER" id="PTHR12922">
    <property type="entry name" value="UBIQUINONE BIOSYNTHESIS PROTEIN"/>
    <property type="match status" value="1"/>
</dbReference>
<dbReference type="EMBL" id="AYSA01000068">
    <property type="protein sequence ID" value="ESZ97795.1"/>
    <property type="molecule type" value="Genomic_DNA"/>
</dbReference>
<dbReference type="InterPro" id="IPR027540">
    <property type="entry name" value="Coq4_euk"/>
</dbReference>
<dbReference type="STRING" id="1432307.W9CTJ9"/>
<dbReference type="GO" id="GO:0031314">
    <property type="term" value="C:extrinsic component of mitochondrial inner membrane"/>
    <property type="evidence" value="ECO:0007669"/>
    <property type="project" value="UniProtKB-UniRule"/>
</dbReference>
<keyword evidence="1 7" id="KW-0831">Ubiquinone biosynthesis</keyword>
<comment type="subcellular location">
    <subcellularLocation>
        <location evidence="7">Mitochondrion inner membrane</location>
        <topology evidence="7">Peripheral membrane protein</topology>
        <orientation evidence="7">Matrix side</orientation>
    </subcellularLocation>
</comment>
<dbReference type="InterPro" id="IPR007715">
    <property type="entry name" value="Coq4"/>
</dbReference>
<evidence type="ECO:0000313" key="8">
    <source>
        <dbReference type="EMBL" id="ESZ97795.1"/>
    </source>
</evidence>
<evidence type="ECO:0000256" key="2">
    <source>
        <dbReference type="ARBA" id="ARBA00022792"/>
    </source>
</evidence>
<dbReference type="OrthoDB" id="5340032at2759"/>
<keyword evidence="7" id="KW-0862">Zinc</keyword>
<evidence type="ECO:0000256" key="7">
    <source>
        <dbReference type="HAMAP-Rule" id="MF_03111"/>
    </source>
</evidence>
<protein>
    <recommendedName>
        <fullName evidence="6">4-hydroxy-3-methoxy-5-polyprenylbenzoate decarboxylase</fullName>
    </recommendedName>
</protein>
<dbReference type="GO" id="GO:0008270">
    <property type="term" value="F:zinc ion binding"/>
    <property type="evidence" value="ECO:0007669"/>
    <property type="project" value="UniProtKB-UniRule"/>
</dbReference>
<dbReference type="GO" id="GO:0120539">
    <property type="term" value="F:4-hydroxy-3-methoxy-5-polyprenylbenzoate decarboxylase activity"/>
    <property type="evidence" value="ECO:0007669"/>
    <property type="project" value="UniProtKB-EC"/>
</dbReference>
<comment type="cofactor">
    <cofactor evidence="7">
        <name>Zn(2+)</name>
        <dbReference type="ChEBI" id="CHEBI:29105"/>
    </cofactor>
</comment>
<feature type="binding site" evidence="7">
    <location>
        <position position="652"/>
    </location>
    <ligand>
        <name>Zn(2+)</name>
        <dbReference type="ChEBI" id="CHEBI:29105"/>
    </ligand>
</feature>
<sequence length="762" mass="87388">MPRESWGADGAIELMIFHVSDPLMDILSNEGCFDSSLQCLESAGLIESGHGTFGERSFKIKQTVRGCVERVTCDQEQEHLEWLCLVIVCHAIPGRHEDVLFGDLPRSLLPQVHHAFFHCRGFVDKIFHHPTIGYGITLTLLLSSYKAKNDWKIYALNSVGFILSHNPQFGSGTRYLEMLKGQREREISRRIPNLSIQSLCEELPPIDPRTNALYGRHLRSNSQDLIMRNCNLPNSLQETAKFEFYFNRPTEIEEVERYHMDFLKGKIYRWLARFDMASNIFYNVISSPHFQSDETGCNVVGHLVGVLCERRYLGQAESTARQHVRHLESLDKHAARRRTSMTFKSLQLSLAETLVCRAMVKRADGVPFTHENVQKLREAEGIFDLLKTEYELSKQERGASWASEMNYIQTCIGRALTSYLMHHYDEAYNLWENVREPVQLCKDVVTGFLSMIIDFSQCDISRELGKLEEAAVFLERATMLRSIPKRCSIIGPTSSRTHFRNAIPLLSNSSSNFSVLNRPPPKYEGHVPLKIPEKLALGIGSALISLWNPRRGDMVGTVAEMTAGPFIKNLRDVMLADETGRRILRDRPRINSKTVPIDHLRSYPANTFARSWVDYLDQHKMTLDMRDDVKYIDDEELAYVMQRYREGHDCGHILTGLPAAFVEGEVALKAFEFLNTGLPMTGLSLVAVMKLKPEERSRFFNTYLPWACKNGVHAKPLINVYWEEELGTPMDELRRRLGIEKSPDLRKMRKMRVEKIDKDILL</sequence>
<comment type="function">
    <text evidence="7">Lyase that catalyzes the C1-decarboxylation of 4-hydroxy-3-methoxy-5-(all-trans-polyprenyl)benzoic acid into 2-methoxy-6-(all-trans-polyprenyl)phenol during ubiquinone biosynthesis.</text>
</comment>
<evidence type="ECO:0000256" key="5">
    <source>
        <dbReference type="ARBA" id="ARBA00023239"/>
    </source>
</evidence>
<evidence type="ECO:0000256" key="1">
    <source>
        <dbReference type="ARBA" id="ARBA00022688"/>
    </source>
</evidence>
<accession>W9CTJ9</accession>
<dbReference type="Pfam" id="PF05019">
    <property type="entry name" value="Coq4"/>
    <property type="match status" value="1"/>
</dbReference>
<keyword evidence="3 7" id="KW-0496">Mitochondrion</keyword>
<evidence type="ECO:0000256" key="3">
    <source>
        <dbReference type="ARBA" id="ARBA00023128"/>
    </source>
</evidence>
<comment type="similarity">
    <text evidence="7">Belongs to the COQ4 family.</text>
</comment>
<dbReference type="AlphaFoldDB" id="W9CTJ9"/>
<name>W9CTJ9_SCLBF</name>
<evidence type="ECO:0000256" key="4">
    <source>
        <dbReference type="ARBA" id="ARBA00023136"/>
    </source>
</evidence>
<dbReference type="UniPathway" id="UPA00232"/>
<proteinExistence type="inferred from homology"/>
<gene>
    <name evidence="7" type="primary">COQ4</name>
    <name evidence="8" type="ORF">SBOR_1804</name>
</gene>
<keyword evidence="8" id="KW-0830">Ubiquinone</keyword>
<organism evidence="8 9">
    <name type="scientific">Sclerotinia borealis (strain F-4128)</name>
    <dbReference type="NCBI Taxonomy" id="1432307"/>
    <lineage>
        <taxon>Eukaryota</taxon>
        <taxon>Fungi</taxon>
        <taxon>Dikarya</taxon>
        <taxon>Ascomycota</taxon>
        <taxon>Pezizomycotina</taxon>
        <taxon>Leotiomycetes</taxon>
        <taxon>Helotiales</taxon>
        <taxon>Sclerotiniaceae</taxon>
        <taxon>Sclerotinia</taxon>
    </lineage>
</organism>
<evidence type="ECO:0000313" key="9">
    <source>
        <dbReference type="Proteomes" id="UP000019487"/>
    </source>
</evidence>
<comment type="caution">
    <text evidence="8">The sequence shown here is derived from an EMBL/GenBank/DDBJ whole genome shotgun (WGS) entry which is preliminary data.</text>
</comment>
<reference evidence="8 9" key="1">
    <citation type="journal article" date="2014" name="Genome Announc.">
        <title>Draft genome sequence of Sclerotinia borealis, a psychrophilic plant pathogenic fungus.</title>
        <authorList>
            <person name="Mardanov A.V."/>
            <person name="Beletsky A.V."/>
            <person name="Kadnikov V.V."/>
            <person name="Ignatov A.N."/>
            <person name="Ravin N.V."/>
        </authorList>
    </citation>
    <scope>NUCLEOTIDE SEQUENCE [LARGE SCALE GENOMIC DNA]</scope>
    <source>
        <strain evidence="9">F-4157</strain>
    </source>
</reference>
<keyword evidence="5 7" id="KW-0456">Lyase</keyword>
<evidence type="ECO:0000256" key="6">
    <source>
        <dbReference type="ARBA" id="ARBA00081568"/>
    </source>
</evidence>
<keyword evidence="4 7" id="KW-0472">Membrane</keyword>
<comment type="subunit">
    <text evidence="7">Component of a multi-subunit COQ enzyme complex, composed of at least COQ3, COQ4, COQ5, COQ6, COQ7 and COQ9.</text>
</comment>
<dbReference type="PANTHER" id="PTHR12922:SF7">
    <property type="entry name" value="UBIQUINONE BIOSYNTHESIS PROTEIN COQ4 HOMOLOG, MITOCHONDRIAL"/>
    <property type="match status" value="1"/>
</dbReference>
<dbReference type="Proteomes" id="UP000019487">
    <property type="component" value="Unassembled WGS sequence"/>
</dbReference>
<dbReference type="HAMAP" id="MF_03111">
    <property type="entry name" value="Coq4"/>
    <property type="match status" value="1"/>
</dbReference>
<feature type="binding site" evidence="7">
    <location>
        <position position="665"/>
    </location>
    <ligand>
        <name>Zn(2+)</name>
        <dbReference type="ChEBI" id="CHEBI:29105"/>
    </ligand>
</feature>
<feature type="binding site" evidence="7">
    <location>
        <position position="648"/>
    </location>
    <ligand>
        <name>Zn(2+)</name>
        <dbReference type="ChEBI" id="CHEBI:29105"/>
    </ligand>
</feature>
<comment type="catalytic activity">
    <reaction evidence="7">
        <text>a 4-hydroxy-3-methoxy-5-(all-trans-polyprenyl)benzoate + H(+) = a 2-methoxy-6-(all-trans-polyprenyl)phenol + CO2</text>
        <dbReference type="Rhea" id="RHEA:81179"/>
        <dbReference type="Rhea" id="RHEA-COMP:9551"/>
        <dbReference type="Rhea" id="RHEA-COMP:10931"/>
        <dbReference type="ChEBI" id="CHEBI:15378"/>
        <dbReference type="ChEBI" id="CHEBI:16526"/>
        <dbReference type="ChEBI" id="CHEBI:62731"/>
        <dbReference type="ChEBI" id="CHEBI:84443"/>
        <dbReference type="EC" id="4.1.1.130"/>
    </reaction>
</comment>